<dbReference type="EMBL" id="JANJYI010000003">
    <property type="protein sequence ID" value="KAK2656353.1"/>
    <property type="molecule type" value="Genomic_DNA"/>
</dbReference>
<name>A0AAE0CMV1_9ROSI</name>
<gene>
    <name evidence="1" type="ORF">Ddye_009405</name>
</gene>
<evidence type="ECO:0000313" key="2">
    <source>
        <dbReference type="Proteomes" id="UP001280121"/>
    </source>
</evidence>
<protein>
    <submittedName>
        <fullName evidence="1">Uncharacterized protein</fullName>
    </submittedName>
</protein>
<sequence length="231" mass="26482">MSTFSCTIVTDKANTVLLYPTHDVTVTFKLLHIVHYNLWTAATTPTSFPDVDHFRTRLKRQHMVFSETNHVLKRVTAILCHLPKFNPGGSPEVYGIIMGSCGRFWKKLWMNLCFIEEEEEVRVSLRFGNLRVKLQMSYVKKKTRCFIASDTTRNVVFRVKAFIVPKTAPYYDGLLVPNDTVRDLVIGLVGAPLGELGVTVTNWATIYLDVFRGQLDQMQHWANWATIEIIN</sequence>
<reference evidence="1" key="1">
    <citation type="journal article" date="2023" name="Plant J.">
        <title>Genome sequences and population genomics provide insights into the demographic history, inbreeding, and mutation load of two 'living fossil' tree species of Dipteronia.</title>
        <authorList>
            <person name="Feng Y."/>
            <person name="Comes H.P."/>
            <person name="Chen J."/>
            <person name="Zhu S."/>
            <person name="Lu R."/>
            <person name="Zhang X."/>
            <person name="Li P."/>
            <person name="Qiu J."/>
            <person name="Olsen K.M."/>
            <person name="Qiu Y."/>
        </authorList>
    </citation>
    <scope>NUCLEOTIDE SEQUENCE</scope>
    <source>
        <strain evidence="1">KIB01</strain>
    </source>
</reference>
<accession>A0AAE0CMV1</accession>
<proteinExistence type="predicted"/>
<keyword evidence="2" id="KW-1185">Reference proteome</keyword>
<dbReference type="Proteomes" id="UP001280121">
    <property type="component" value="Unassembled WGS sequence"/>
</dbReference>
<dbReference type="AlphaFoldDB" id="A0AAE0CMV1"/>
<organism evidence="1 2">
    <name type="scientific">Dipteronia dyeriana</name>
    <dbReference type="NCBI Taxonomy" id="168575"/>
    <lineage>
        <taxon>Eukaryota</taxon>
        <taxon>Viridiplantae</taxon>
        <taxon>Streptophyta</taxon>
        <taxon>Embryophyta</taxon>
        <taxon>Tracheophyta</taxon>
        <taxon>Spermatophyta</taxon>
        <taxon>Magnoliopsida</taxon>
        <taxon>eudicotyledons</taxon>
        <taxon>Gunneridae</taxon>
        <taxon>Pentapetalae</taxon>
        <taxon>rosids</taxon>
        <taxon>malvids</taxon>
        <taxon>Sapindales</taxon>
        <taxon>Sapindaceae</taxon>
        <taxon>Hippocastanoideae</taxon>
        <taxon>Acereae</taxon>
        <taxon>Dipteronia</taxon>
    </lineage>
</organism>
<evidence type="ECO:0000313" key="1">
    <source>
        <dbReference type="EMBL" id="KAK2656353.1"/>
    </source>
</evidence>
<comment type="caution">
    <text evidence="1">The sequence shown here is derived from an EMBL/GenBank/DDBJ whole genome shotgun (WGS) entry which is preliminary data.</text>
</comment>